<dbReference type="PROSITE" id="PS00135">
    <property type="entry name" value="TRYPSIN_SER"/>
    <property type="match status" value="1"/>
</dbReference>
<keyword evidence="3 8" id="KW-0720">Serine protease</keyword>
<dbReference type="Pfam" id="PF00057">
    <property type="entry name" value="Ldl_recept_a"/>
    <property type="match status" value="1"/>
</dbReference>
<dbReference type="FunFam" id="2.40.10.10:FF:000372">
    <property type="entry name" value="Myeloblastin"/>
    <property type="match status" value="1"/>
</dbReference>
<evidence type="ECO:0000256" key="6">
    <source>
        <dbReference type="PROSITE-ProRule" id="PRU00059"/>
    </source>
</evidence>
<keyword evidence="13" id="KW-1185">Reference proteome</keyword>
<evidence type="ECO:0000256" key="4">
    <source>
        <dbReference type="ARBA" id="ARBA00023157"/>
    </source>
</evidence>
<keyword evidence="9" id="KW-0732">Signal</keyword>
<feature type="disulfide bond" evidence="7">
    <location>
        <begin position="171"/>
        <end position="186"/>
    </location>
</feature>
<organism evidence="12 13">
    <name type="scientific">Tetranychus urticae</name>
    <name type="common">Two-spotted spider mite</name>
    <dbReference type="NCBI Taxonomy" id="32264"/>
    <lineage>
        <taxon>Eukaryota</taxon>
        <taxon>Metazoa</taxon>
        <taxon>Ecdysozoa</taxon>
        <taxon>Arthropoda</taxon>
        <taxon>Chelicerata</taxon>
        <taxon>Arachnida</taxon>
        <taxon>Acari</taxon>
        <taxon>Acariformes</taxon>
        <taxon>Trombidiformes</taxon>
        <taxon>Prostigmata</taxon>
        <taxon>Eleutherengona</taxon>
        <taxon>Raphignathae</taxon>
        <taxon>Tetranychoidea</taxon>
        <taxon>Tetranychidae</taxon>
        <taxon>Tetranychus</taxon>
    </lineage>
</organism>
<dbReference type="SMART" id="SM00020">
    <property type="entry name" value="Tryp_SPc"/>
    <property type="match status" value="1"/>
</dbReference>
<dbReference type="InterPro" id="IPR035914">
    <property type="entry name" value="Sperma_CUB_dom_sf"/>
</dbReference>
<keyword evidence="2 8" id="KW-0378">Hydrolase</keyword>
<dbReference type="Gene3D" id="4.10.400.10">
    <property type="entry name" value="Low-density Lipoprotein Receptor"/>
    <property type="match status" value="1"/>
</dbReference>
<keyword evidence="1 8" id="KW-0645">Protease</keyword>
<dbReference type="GO" id="GO:0004252">
    <property type="term" value="F:serine-type endopeptidase activity"/>
    <property type="evidence" value="ECO:0007669"/>
    <property type="project" value="InterPro"/>
</dbReference>
<evidence type="ECO:0000259" key="10">
    <source>
        <dbReference type="PROSITE" id="PS01180"/>
    </source>
</evidence>
<dbReference type="SUPFAM" id="SSF57424">
    <property type="entry name" value="LDL receptor-like module"/>
    <property type="match status" value="1"/>
</dbReference>
<dbReference type="Pfam" id="PF00089">
    <property type="entry name" value="Trypsin"/>
    <property type="match status" value="1"/>
</dbReference>
<dbReference type="PROSITE" id="PS50068">
    <property type="entry name" value="LDLRA_2"/>
    <property type="match status" value="1"/>
</dbReference>
<dbReference type="PANTHER" id="PTHR24252">
    <property type="entry name" value="ACROSIN-RELATED"/>
    <property type="match status" value="1"/>
</dbReference>
<dbReference type="Gene3D" id="2.60.120.290">
    <property type="entry name" value="Spermadhesin, CUB domain"/>
    <property type="match status" value="1"/>
</dbReference>
<dbReference type="OMA" id="GYMNQTN"/>
<dbReference type="InterPro" id="IPR043504">
    <property type="entry name" value="Peptidase_S1_PA_chymotrypsin"/>
</dbReference>
<comment type="caution">
    <text evidence="6">Lacks conserved residue(s) required for the propagation of feature annotation.</text>
</comment>
<dbReference type="InterPro" id="IPR033116">
    <property type="entry name" value="TRYPSIN_SER"/>
</dbReference>
<dbReference type="PROSITE" id="PS01209">
    <property type="entry name" value="LDLRA_1"/>
    <property type="match status" value="1"/>
</dbReference>
<evidence type="ECO:0000259" key="11">
    <source>
        <dbReference type="PROSITE" id="PS50240"/>
    </source>
</evidence>
<dbReference type="InterPro" id="IPR018114">
    <property type="entry name" value="TRYPSIN_HIS"/>
</dbReference>
<dbReference type="Proteomes" id="UP000015104">
    <property type="component" value="Unassembled WGS sequence"/>
</dbReference>
<dbReference type="KEGG" id="tut:107365753"/>
<proteinExistence type="predicted"/>
<protein>
    <recommendedName>
        <fullName evidence="14">Peptidase S1 domain-containing protein</fullName>
    </recommendedName>
</protein>
<dbReference type="AlphaFoldDB" id="T1KNU5"/>
<dbReference type="SUPFAM" id="SSF50494">
    <property type="entry name" value="Trypsin-like serine proteases"/>
    <property type="match status" value="1"/>
</dbReference>
<evidence type="ECO:0000313" key="13">
    <source>
        <dbReference type="Proteomes" id="UP000015104"/>
    </source>
</evidence>
<keyword evidence="4 7" id="KW-1015">Disulfide bond</keyword>
<feature type="domain" description="CUB" evidence="10">
    <location>
        <begin position="27"/>
        <end position="146"/>
    </location>
</feature>
<dbReference type="InterPro" id="IPR001314">
    <property type="entry name" value="Peptidase_S1A"/>
</dbReference>
<dbReference type="InterPro" id="IPR000859">
    <property type="entry name" value="CUB_dom"/>
</dbReference>
<dbReference type="InterPro" id="IPR002172">
    <property type="entry name" value="LDrepeatLR_classA_rpt"/>
</dbReference>
<dbReference type="FunFam" id="4.10.400.10:FF:000065">
    <property type="entry name" value="Transmembrane protease serine 7"/>
    <property type="match status" value="1"/>
</dbReference>
<dbReference type="PROSITE" id="PS01180">
    <property type="entry name" value="CUB"/>
    <property type="match status" value="1"/>
</dbReference>
<dbReference type="STRING" id="32264.T1KNU5"/>
<dbReference type="Gene3D" id="2.40.10.10">
    <property type="entry name" value="Trypsin-like serine proteases"/>
    <property type="match status" value="1"/>
</dbReference>
<dbReference type="InterPro" id="IPR023415">
    <property type="entry name" value="LDLR_class-A_CS"/>
</dbReference>
<dbReference type="SMART" id="SM00192">
    <property type="entry name" value="LDLa"/>
    <property type="match status" value="1"/>
</dbReference>
<evidence type="ECO:0000256" key="5">
    <source>
        <dbReference type="ARBA" id="ARBA00023180"/>
    </source>
</evidence>
<feature type="disulfide bond" evidence="7">
    <location>
        <begin position="159"/>
        <end position="177"/>
    </location>
</feature>
<dbReference type="PROSITE" id="PS00134">
    <property type="entry name" value="TRYPSIN_HIS"/>
    <property type="match status" value="1"/>
</dbReference>
<sequence length="465" mass="50494">MNFHIFAALILFNSYLSNCSPAPDSICNKKASYIFTEPTGNIYSPGYLSNSSYPEDLDCKWTILVPTSEYLRIKIVDLDLDEAISCEGDSLTFNVLSNNERVTVKRICGTQKPHDFLISGFPLLSIEFISDYIFSGRGFHISWSTQKKVNLCKPNEFQCSLGNCVPLSTICNGKFDCDDGSDELKCPKKTTAEYTCGNTKINPDTSGYTFRILGGDPVIPGSWPWQADLQLSIMWPSGHFCGGALIHPQYVLTAGHCIAAYPKPELVRVVLGNHNSFKKDNFEQIRLVDSIVTYNATPPAFDFINDISLIKLKVPISISDGVNPVCLADSLKPLKTGTKCYVTGWGSTHGTGNSGILKQLPVEIVDLKECADAINEAGEVDLEGKGQVCVRAGGGGTGVCSGDSGGPLVCQVDNQWYLYGVASKVTRGTILGPICGEGKGNAVYATVASKLSWIRDVMKQLDQMP</sequence>
<dbReference type="Pfam" id="PF00431">
    <property type="entry name" value="CUB"/>
    <property type="match status" value="1"/>
</dbReference>
<dbReference type="HOGENOM" id="CLU_046050_0_0_1"/>
<dbReference type="CDD" id="cd00041">
    <property type="entry name" value="CUB"/>
    <property type="match status" value="1"/>
</dbReference>
<evidence type="ECO:0000256" key="7">
    <source>
        <dbReference type="PROSITE-ProRule" id="PRU00124"/>
    </source>
</evidence>
<accession>T1KNU5</accession>
<keyword evidence="5" id="KW-0325">Glycoprotein</keyword>
<evidence type="ECO:0000256" key="2">
    <source>
        <dbReference type="ARBA" id="ARBA00022801"/>
    </source>
</evidence>
<name>T1KNU5_TETUR</name>
<evidence type="ECO:0000256" key="3">
    <source>
        <dbReference type="ARBA" id="ARBA00022825"/>
    </source>
</evidence>
<evidence type="ECO:0000256" key="9">
    <source>
        <dbReference type="SAM" id="SignalP"/>
    </source>
</evidence>
<feature type="chain" id="PRO_5004591780" description="Peptidase S1 domain-containing protein" evidence="9">
    <location>
        <begin position="20"/>
        <end position="465"/>
    </location>
</feature>
<evidence type="ECO:0000256" key="8">
    <source>
        <dbReference type="RuleBase" id="RU363034"/>
    </source>
</evidence>
<dbReference type="SUPFAM" id="SSF49854">
    <property type="entry name" value="Spermadhesin, CUB domain"/>
    <property type="match status" value="1"/>
</dbReference>
<dbReference type="eggNOG" id="KOG1215">
    <property type="taxonomic scope" value="Eukaryota"/>
</dbReference>
<evidence type="ECO:0008006" key="14">
    <source>
        <dbReference type="Google" id="ProtNLM"/>
    </source>
</evidence>
<dbReference type="OrthoDB" id="10051896at2759"/>
<reference evidence="12" key="2">
    <citation type="submission" date="2015-06" db="UniProtKB">
        <authorList>
            <consortium name="EnsemblMetazoa"/>
        </authorList>
    </citation>
    <scope>IDENTIFICATION</scope>
</reference>
<dbReference type="PANTHER" id="PTHR24252:SF7">
    <property type="entry name" value="HYALIN"/>
    <property type="match status" value="1"/>
</dbReference>
<dbReference type="SMART" id="SM00042">
    <property type="entry name" value="CUB"/>
    <property type="match status" value="1"/>
</dbReference>
<feature type="signal peptide" evidence="9">
    <location>
        <begin position="1"/>
        <end position="19"/>
    </location>
</feature>
<gene>
    <name evidence="12" type="primary">107365753</name>
</gene>
<feature type="domain" description="Peptidase S1" evidence="11">
    <location>
        <begin position="212"/>
        <end position="459"/>
    </location>
</feature>
<dbReference type="InterPro" id="IPR009003">
    <property type="entry name" value="Peptidase_S1_PA"/>
</dbReference>
<evidence type="ECO:0000256" key="1">
    <source>
        <dbReference type="ARBA" id="ARBA00022670"/>
    </source>
</evidence>
<dbReference type="PRINTS" id="PR00722">
    <property type="entry name" value="CHYMOTRYPSIN"/>
</dbReference>
<dbReference type="InterPro" id="IPR001254">
    <property type="entry name" value="Trypsin_dom"/>
</dbReference>
<feature type="disulfide bond" evidence="7">
    <location>
        <begin position="152"/>
        <end position="164"/>
    </location>
</feature>
<dbReference type="PROSITE" id="PS50240">
    <property type="entry name" value="TRYPSIN_DOM"/>
    <property type="match status" value="1"/>
</dbReference>
<dbReference type="CDD" id="cd00190">
    <property type="entry name" value="Tryp_SPc"/>
    <property type="match status" value="1"/>
</dbReference>
<reference evidence="13" key="1">
    <citation type="submission" date="2011-08" db="EMBL/GenBank/DDBJ databases">
        <authorList>
            <person name="Rombauts S."/>
        </authorList>
    </citation>
    <scope>NUCLEOTIDE SEQUENCE</scope>
    <source>
        <strain evidence="13">London</strain>
    </source>
</reference>
<evidence type="ECO:0000313" key="12">
    <source>
        <dbReference type="EnsemblMetazoa" id="tetur16g02240.1"/>
    </source>
</evidence>
<dbReference type="CDD" id="cd00112">
    <property type="entry name" value="LDLa"/>
    <property type="match status" value="1"/>
</dbReference>
<dbReference type="GO" id="GO:0006508">
    <property type="term" value="P:proteolysis"/>
    <property type="evidence" value="ECO:0007669"/>
    <property type="project" value="UniProtKB-KW"/>
</dbReference>
<dbReference type="EMBL" id="CAEY01000277">
    <property type="status" value="NOT_ANNOTATED_CDS"/>
    <property type="molecule type" value="Genomic_DNA"/>
</dbReference>
<dbReference type="InterPro" id="IPR036055">
    <property type="entry name" value="LDL_receptor-like_sf"/>
</dbReference>
<dbReference type="EnsemblMetazoa" id="tetur16g02240.1">
    <property type="protein sequence ID" value="tetur16g02240.1"/>
    <property type="gene ID" value="tetur16g02240"/>
</dbReference>